<keyword evidence="4" id="KW-1185">Reference proteome</keyword>
<dbReference type="AlphaFoldDB" id="A0A4C1WDB8"/>
<evidence type="ECO:0000256" key="2">
    <source>
        <dbReference type="SAM" id="Phobius"/>
    </source>
</evidence>
<feature type="compositionally biased region" description="Polar residues" evidence="1">
    <location>
        <begin position="16"/>
        <end position="26"/>
    </location>
</feature>
<dbReference type="EMBL" id="BGZK01000536">
    <property type="protein sequence ID" value="GBP49043.1"/>
    <property type="molecule type" value="Genomic_DNA"/>
</dbReference>
<dbReference type="Proteomes" id="UP000299102">
    <property type="component" value="Unassembled WGS sequence"/>
</dbReference>
<name>A0A4C1WDB8_EUMVA</name>
<proteinExistence type="predicted"/>
<reference evidence="3 4" key="1">
    <citation type="journal article" date="2019" name="Commun. Biol.">
        <title>The bagworm genome reveals a unique fibroin gene that provides high tensile strength.</title>
        <authorList>
            <person name="Kono N."/>
            <person name="Nakamura H."/>
            <person name="Ohtoshi R."/>
            <person name="Tomita M."/>
            <person name="Numata K."/>
            <person name="Arakawa K."/>
        </authorList>
    </citation>
    <scope>NUCLEOTIDE SEQUENCE [LARGE SCALE GENOMIC DNA]</scope>
</reference>
<feature type="transmembrane region" description="Helical" evidence="2">
    <location>
        <begin position="75"/>
        <end position="102"/>
    </location>
</feature>
<comment type="caution">
    <text evidence="3">The sequence shown here is derived from an EMBL/GenBank/DDBJ whole genome shotgun (WGS) entry which is preliminary data.</text>
</comment>
<evidence type="ECO:0000313" key="4">
    <source>
        <dbReference type="Proteomes" id="UP000299102"/>
    </source>
</evidence>
<evidence type="ECO:0000313" key="3">
    <source>
        <dbReference type="EMBL" id="GBP49043.1"/>
    </source>
</evidence>
<accession>A0A4C1WDB8</accession>
<keyword evidence="2" id="KW-0472">Membrane</keyword>
<keyword evidence="2" id="KW-1133">Transmembrane helix</keyword>
<organism evidence="3 4">
    <name type="scientific">Eumeta variegata</name>
    <name type="common">Bagworm moth</name>
    <name type="synonym">Eumeta japonica</name>
    <dbReference type="NCBI Taxonomy" id="151549"/>
    <lineage>
        <taxon>Eukaryota</taxon>
        <taxon>Metazoa</taxon>
        <taxon>Ecdysozoa</taxon>
        <taxon>Arthropoda</taxon>
        <taxon>Hexapoda</taxon>
        <taxon>Insecta</taxon>
        <taxon>Pterygota</taxon>
        <taxon>Neoptera</taxon>
        <taxon>Endopterygota</taxon>
        <taxon>Lepidoptera</taxon>
        <taxon>Glossata</taxon>
        <taxon>Ditrysia</taxon>
        <taxon>Tineoidea</taxon>
        <taxon>Psychidae</taxon>
        <taxon>Oiketicinae</taxon>
        <taxon>Eumeta</taxon>
    </lineage>
</organism>
<sequence>MQIIRVEVSTARRRSSPISVTNQTVKSPRRARPQHVGYADAETSPAAVLDYRALIRPPRPGSESGSGSENFPVTHFIICLLFFTALRISFQRLLLAFSGLVLKANRVRPISANGFIAFTATPGAVGLSPYVVVVVIDGRAPTVRVCGGATAAQSAAAWPAASATC</sequence>
<feature type="transmembrane region" description="Helical" evidence="2">
    <location>
        <begin position="114"/>
        <end position="136"/>
    </location>
</feature>
<protein>
    <submittedName>
        <fullName evidence="3">Uncharacterized protein</fullName>
    </submittedName>
</protein>
<feature type="region of interest" description="Disordered" evidence="1">
    <location>
        <begin position="14"/>
        <end position="37"/>
    </location>
</feature>
<gene>
    <name evidence="3" type="ORF">EVAR_81603_1</name>
</gene>
<evidence type="ECO:0000256" key="1">
    <source>
        <dbReference type="SAM" id="MobiDB-lite"/>
    </source>
</evidence>
<keyword evidence="2" id="KW-0812">Transmembrane</keyword>